<proteinExistence type="predicted"/>
<feature type="coiled-coil region" evidence="1">
    <location>
        <begin position="81"/>
        <end position="108"/>
    </location>
</feature>
<feature type="domain" description="DOG1" evidence="2">
    <location>
        <begin position="1"/>
        <end position="206"/>
    </location>
</feature>
<name>A0ABR0UPN9_REHGL</name>
<dbReference type="InterPro" id="IPR025422">
    <property type="entry name" value="TGA_domain"/>
</dbReference>
<evidence type="ECO:0000256" key="1">
    <source>
        <dbReference type="SAM" id="Coils"/>
    </source>
</evidence>
<dbReference type="Proteomes" id="UP001318860">
    <property type="component" value="Unassembled WGS sequence"/>
</dbReference>
<dbReference type="InterPro" id="IPR051886">
    <property type="entry name" value="Seed_Dev/Stress_Resp_Reg"/>
</dbReference>
<accession>A0ABR0UPN9</accession>
<reference evidence="3 4" key="1">
    <citation type="journal article" date="2021" name="Comput. Struct. Biotechnol. J.">
        <title>De novo genome assembly of the potent medicinal plant Rehmannia glutinosa using nanopore technology.</title>
        <authorList>
            <person name="Ma L."/>
            <person name="Dong C."/>
            <person name="Song C."/>
            <person name="Wang X."/>
            <person name="Zheng X."/>
            <person name="Niu Y."/>
            <person name="Chen S."/>
            <person name="Feng W."/>
        </authorList>
    </citation>
    <scope>NUCLEOTIDE SEQUENCE [LARGE SCALE GENOMIC DNA]</scope>
    <source>
        <strain evidence="3">DH-2019</strain>
    </source>
</reference>
<evidence type="ECO:0000313" key="3">
    <source>
        <dbReference type="EMBL" id="KAK6124233.1"/>
    </source>
</evidence>
<evidence type="ECO:0000313" key="4">
    <source>
        <dbReference type="Proteomes" id="UP001318860"/>
    </source>
</evidence>
<protein>
    <recommendedName>
        <fullName evidence="2">DOG1 domain-containing protein</fullName>
    </recommendedName>
</protein>
<dbReference type="PROSITE" id="PS51806">
    <property type="entry name" value="DOG1"/>
    <property type="match status" value="1"/>
</dbReference>
<keyword evidence="4" id="KW-1185">Reference proteome</keyword>
<sequence length="214" mass="23814">MNQDANILHVGTHICSPVDTLTSILHHQPTGERVPLGHGVEALDGFSARGVADEESRRCWRREPSRDERGAAQSTILSSLRHCGEEKIEALRVKIKSEEERVEREMERQQVAMADRKMVELARLESVARKKGDSAAVSQVNGLVEAVVKGLLGGLEKVMKMADCVRLKTLKGVLDVLTPLQRVDFLAATSMLQIQLRKWGKRGINVVVMIIFMI</sequence>
<gene>
    <name evidence="3" type="ORF">DH2020_041985</name>
</gene>
<organism evidence="3 4">
    <name type="scientific">Rehmannia glutinosa</name>
    <name type="common">Chinese foxglove</name>
    <dbReference type="NCBI Taxonomy" id="99300"/>
    <lineage>
        <taxon>Eukaryota</taxon>
        <taxon>Viridiplantae</taxon>
        <taxon>Streptophyta</taxon>
        <taxon>Embryophyta</taxon>
        <taxon>Tracheophyta</taxon>
        <taxon>Spermatophyta</taxon>
        <taxon>Magnoliopsida</taxon>
        <taxon>eudicotyledons</taxon>
        <taxon>Gunneridae</taxon>
        <taxon>Pentapetalae</taxon>
        <taxon>asterids</taxon>
        <taxon>lamiids</taxon>
        <taxon>Lamiales</taxon>
        <taxon>Orobanchaceae</taxon>
        <taxon>Rehmannieae</taxon>
        <taxon>Rehmannia</taxon>
    </lineage>
</organism>
<keyword evidence="1" id="KW-0175">Coiled coil</keyword>
<dbReference type="EMBL" id="JABTTQ020002412">
    <property type="protein sequence ID" value="KAK6124233.1"/>
    <property type="molecule type" value="Genomic_DNA"/>
</dbReference>
<comment type="caution">
    <text evidence="3">The sequence shown here is derived from an EMBL/GenBank/DDBJ whole genome shotgun (WGS) entry which is preliminary data.</text>
</comment>
<dbReference type="PANTHER" id="PTHR46354">
    <property type="entry name" value="DOG1 DOMAIN-CONTAINING PROTEIN"/>
    <property type="match status" value="1"/>
</dbReference>
<dbReference type="PANTHER" id="PTHR46354:SF2">
    <property type="entry name" value="PROTEIN DOG1-LIKE 4"/>
    <property type="match status" value="1"/>
</dbReference>
<evidence type="ECO:0000259" key="2">
    <source>
        <dbReference type="PROSITE" id="PS51806"/>
    </source>
</evidence>